<evidence type="ECO:0000313" key="9">
    <source>
        <dbReference type="Proteomes" id="UP000257109"/>
    </source>
</evidence>
<dbReference type="SUPFAM" id="SSF52266">
    <property type="entry name" value="SGNH hydrolase"/>
    <property type="match status" value="1"/>
</dbReference>
<evidence type="ECO:0000256" key="1">
    <source>
        <dbReference type="ARBA" id="ARBA00004613"/>
    </source>
</evidence>
<dbReference type="GO" id="GO:0016788">
    <property type="term" value="F:hydrolase activity, acting on ester bonds"/>
    <property type="evidence" value="ECO:0007669"/>
    <property type="project" value="InterPro"/>
</dbReference>
<dbReference type="PANTHER" id="PTHR45650">
    <property type="entry name" value="GDSL-LIKE LIPASE/ACYLHYDROLASE-RELATED"/>
    <property type="match status" value="1"/>
</dbReference>
<dbReference type="GO" id="GO:0005576">
    <property type="term" value="C:extracellular region"/>
    <property type="evidence" value="ECO:0007669"/>
    <property type="project" value="UniProtKB-SubCell"/>
</dbReference>
<dbReference type="InterPro" id="IPR051238">
    <property type="entry name" value="GDSL_esterase/lipase"/>
</dbReference>
<dbReference type="InterPro" id="IPR035669">
    <property type="entry name" value="SGNH_plant_lipase-like"/>
</dbReference>
<dbReference type="Pfam" id="PF00657">
    <property type="entry name" value="Lipase_GDSL"/>
    <property type="match status" value="1"/>
</dbReference>
<dbReference type="OrthoDB" id="1683520at2759"/>
<reference evidence="8" key="1">
    <citation type="submission" date="2018-05" db="EMBL/GenBank/DDBJ databases">
        <title>Draft genome of Mucuna pruriens seed.</title>
        <authorList>
            <person name="Nnadi N.E."/>
            <person name="Vos R."/>
            <person name="Hasami M.H."/>
            <person name="Devisetty U.K."/>
            <person name="Aguiy J.C."/>
        </authorList>
    </citation>
    <scope>NUCLEOTIDE SEQUENCE [LARGE SCALE GENOMIC DNA]</scope>
    <source>
        <strain evidence="8">JCA_2017</strain>
    </source>
</reference>
<keyword evidence="3" id="KW-0964">Secreted</keyword>
<keyword evidence="5" id="KW-0378">Hydrolase</keyword>
<accession>A0A371HLK0</accession>
<evidence type="ECO:0000256" key="2">
    <source>
        <dbReference type="ARBA" id="ARBA00008668"/>
    </source>
</evidence>
<dbReference type="PANTHER" id="PTHR45650:SF75">
    <property type="entry name" value="GDSL-LIKE LIPASE_ACYLHYDROLASE"/>
    <property type="match status" value="1"/>
</dbReference>
<evidence type="ECO:0000256" key="7">
    <source>
        <dbReference type="ARBA" id="ARBA00023098"/>
    </source>
</evidence>
<organism evidence="8 9">
    <name type="scientific">Mucuna pruriens</name>
    <name type="common">Velvet bean</name>
    <name type="synonym">Dolichos pruriens</name>
    <dbReference type="NCBI Taxonomy" id="157652"/>
    <lineage>
        <taxon>Eukaryota</taxon>
        <taxon>Viridiplantae</taxon>
        <taxon>Streptophyta</taxon>
        <taxon>Embryophyta</taxon>
        <taxon>Tracheophyta</taxon>
        <taxon>Spermatophyta</taxon>
        <taxon>Magnoliopsida</taxon>
        <taxon>eudicotyledons</taxon>
        <taxon>Gunneridae</taxon>
        <taxon>Pentapetalae</taxon>
        <taxon>rosids</taxon>
        <taxon>fabids</taxon>
        <taxon>Fabales</taxon>
        <taxon>Fabaceae</taxon>
        <taxon>Papilionoideae</taxon>
        <taxon>50 kb inversion clade</taxon>
        <taxon>NPAAA clade</taxon>
        <taxon>indigoferoid/millettioid clade</taxon>
        <taxon>Phaseoleae</taxon>
        <taxon>Mucuna</taxon>
    </lineage>
</organism>
<dbReference type="Proteomes" id="UP000257109">
    <property type="component" value="Unassembled WGS sequence"/>
</dbReference>
<dbReference type="AlphaFoldDB" id="A0A371HLK0"/>
<gene>
    <name evidence="8" type="ORF">CR513_12750</name>
</gene>
<dbReference type="Gene3D" id="3.40.50.1110">
    <property type="entry name" value="SGNH hydrolase"/>
    <property type="match status" value="1"/>
</dbReference>
<evidence type="ECO:0000256" key="3">
    <source>
        <dbReference type="ARBA" id="ARBA00022525"/>
    </source>
</evidence>
<dbReference type="EMBL" id="QJKJ01002247">
    <property type="protein sequence ID" value="RDY03640.1"/>
    <property type="molecule type" value="Genomic_DNA"/>
</dbReference>
<comment type="subcellular location">
    <subcellularLocation>
        <location evidence="1">Secreted</location>
    </subcellularLocation>
</comment>
<evidence type="ECO:0000313" key="8">
    <source>
        <dbReference type="EMBL" id="RDY03640.1"/>
    </source>
</evidence>
<dbReference type="GO" id="GO:0016042">
    <property type="term" value="P:lipid catabolic process"/>
    <property type="evidence" value="ECO:0007669"/>
    <property type="project" value="UniProtKB-KW"/>
</dbReference>
<evidence type="ECO:0000256" key="4">
    <source>
        <dbReference type="ARBA" id="ARBA00022729"/>
    </source>
</evidence>
<sequence length="377" mass="41792">MHLSSCACDSPYFLDLSNPTSFVSSLAFLPRSIEMVAKTKPWPWLVLSFFLWAANCIQHCVHGESKVPCLFIFGDSLSDNGNNNLPTFAKSNFLPYGIDFPQGPTGRFTNGQTAIDIIAKLLEFENFIPPYANTSGSDILKGVNYASGAAGIRPESGKHIGANIHLGAQLINHRFIYSKIANKLGGYEKAKQYLKKCFFTKQAASIPETYAKILVDQYSQYIQEMHDELGARKFVLVGLAAIGCTPNAISTYGTNGSNCVEEISDAVSIFNDKLISLVDQFNNKFSADSKFIFARIVDDFAFLGFTIVNASCCPTLMNALCIPNEMPCQNSTEYMFWDGYHPTEAAHRIFAIRWYNGSSSNPSFTYPMDIMHLLHSL</sequence>
<dbReference type="InterPro" id="IPR036514">
    <property type="entry name" value="SGNH_hydro_sf"/>
</dbReference>
<keyword evidence="6" id="KW-0442">Lipid degradation</keyword>
<name>A0A371HLK0_MUCPR</name>
<proteinExistence type="inferred from homology"/>
<comment type="similarity">
    <text evidence="2">Belongs to the 'GDSL' lipolytic enzyme family.</text>
</comment>
<feature type="non-terminal residue" evidence="8">
    <location>
        <position position="377"/>
    </location>
</feature>
<keyword evidence="7" id="KW-0443">Lipid metabolism</keyword>
<dbReference type="InterPro" id="IPR001087">
    <property type="entry name" value="GDSL"/>
</dbReference>
<comment type="caution">
    <text evidence="8">The sequence shown here is derived from an EMBL/GenBank/DDBJ whole genome shotgun (WGS) entry which is preliminary data.</text>
</comment>
<protein>
    <submittedName>
        <fullName evidence="8">GDSL esterase/lipase</fullName>
    </submittedName>
</protein>
<evidence type="ECO:0000256" key="5">
    <source>
        <dbReference type="ARBA" id="ARBA00022801"/>
    </source>
</evidence>
<dbReference type="CDD" id="cd01837">
    <property type="entry name" value="SGNH_plant_lipase_like"/>
    <property type="match status" value="1"/>
</dbReference>
<keyword evidence="4" id="KW-0732">Signal</keyword>
<evidence type="ECO:0000256" key="6">
    <source>
        <dbReference type="ARBA" id="ARBA00022963"/>
    </source>
</evidence>
<keyword evidence="9" id="KW-1185">Reference proteome</keyword>